<evidence type="ECO:0000256" key="4">
    <source>
        <dbReference type="ARBA" id="ARBA00022692"/>
    </source>
</evidence>
<dbReference type="Proteomes" id="UP001596516">
    <property type="component" value="Unassembled WGS sequence"/>
</dbReference>
<dbReference type="Pfam" id="PF01899">
    <property type="entry name" value="MNHE"/>
    <property type="match status" value="1"/>
</dbReference>
<sequence>MSQPICLANPAPGFIIPLMVDRSSFPLPGAVLRRLAAFATLWLVLAGAAPDALAFGVPVAALATWMSFALLPAGPPLRLGRGLRALPHFLWRSVVGGVDVAQRAFHPRLPLDPGWAKVRVPLGGGARVALGAELSLMPGTLVAGSAGDRLLIHMLDRSQDIEGAVALEAGRLAEIAGAAQEASGTGGGES</sequence>
<keyword evidence="3" id="KW-1003">Cell membrane</keyword>
<evidence type="ECO:0000256" key="3">
    <source>
        <dbReference type="ARBA" id="ARBA00022475"/>
    </source>
</evidence>
<keyword evidence="8" id="KW-1185">Reference proteome</keyword>
<keyword evidence="4" id="KW-0812">Transmembrane</keyword>
<dbReference type="PANTHER" id="PTHR34584:SF1">
    <property type="entry name" value="NA(+)_H(+) ANTIPORTER SUBUNIT E1"/>
    <property type="match status" value="1"/>
</dbReference>
<dbReference type="PANTHER" id="PTHR34584">
    <property type="entry name" value="NA(+)/H(+) ANTIPORTER SUBUNIT E1"/>
    <property type="match status" value="1"/>
</dbReference>
<evidence type="ECO:0000256" key="6">
    <source>
        <dbReference type="ARBA" id="ARBA00023136"/>
    </source>
</evidence>
<dbReference type="RefSeq" id="WP_377403338.1">
    <property type="nucleotide sequence ID" value="NZ_JBHTFQ010000005.1"/>
</dbReference>
<name>A0ABW2UMC9_9RHOB</name>
<keyword evidence="6" id="KW-0472">Membrane</keyword>
<evidence type="ECO:0000256" key="1">
    <source>
        <dbReference type="ARBA" id="ARBA00004651"/>
    </source>
</evidence>
<reference evidence="8" key="1">
    <citation type="journal article" date="2019" name="Int. J. Syst. Evol. Microbiol.">
        <title>The Global Catalogue of Microorganisms (GCM) 10K type strain sequencing project: providing services to taxonomists for standard genome sequencing and annotation.</title>
        <authorList>
            <consortium name="The Broad Institute Genomics Platform"/>
            <consortium name="The Broad Institute Genome Sequencing Center for Infectious Disease"/>
            <person name="Wu L."/>
            <person name="Ma J."/>
        </authorList>
    </citation>
    <scope>NUCLEOTIDE SEQUENCE [LARGE SCALE GENOMIC DNA]</scope>
    <source>
        <strain evidence="8">CGMCC 1.12750</strain>
    </source>
</reference>
<comment type="subcellular location">
    <subcellularLocation>
        <location evidence="1">Cell membrane</location>
        <topology evidence="1">Multi-pass membrane protein</topology>
    </subcellularLocation>
</comment>
<keyword evidence="5" id="KW-1133">Transmembrane helix</keyword>
<evidence type="ECO:0000313" key="8">
    <source>
        <dbReference type="Proteomes" id="UP001596516"/>
    </source>
</evidence>
<dbReference type="InterPro" id="IPR002758">
    <property type="entry name" value="Cation_antiport_E"/>
</dbReference>
<proteinExistence type="inferred from homology"/>
<accession>A0ABW2UMC9</accession>
<protein>
    <submittedName>
        <fullName evidence="7">Na+/H+ antiporter subunit E</fullName>
    </submittedName>
</protein>
<dbReference type="EMBL" id="JBHTFQ010000005">
    <property type="protein sequence ID" value="MFC7704725.1"/>
    <property type="molecule type" value="Genomic_DNA"/>
</dbReference>
<evidence type="ECO:0000256" key="5">
    <source>
        <dbReference type="ARBA" id="ARBA00022989"/>
    </source>
</evidence>
<comment type="similarity">
    <text evidence="2">Belongs to the CPA3 antiporters (TC 2.A.63) subunit E family.</text>
</comment>
<gene>
    <name evidence="7" type="ORF">ACFQXB_11025</name>
</gene>
<comment type="caution">
    <text evidence="7">The sequence shown here is derived from an EMBL/GenBank/DDBJ whole genome shotgun (WGS) entry which is preliminary data.</text>
</comment>
<evidence type="ECO:0000313" key="7">
    <source>
        <dbReference type="EMBL" id="MFC7704725.1"/>
    </source>
</evidence>
<evidence type="ECO:0000256" key="2">
    <source>
        <dbReference type="ARBA" id="ARBA00006228"/>
    </source>
</evidence>
<organism evidence="7 8">
    <name type="scientific">Plastorhodobacter daqingensis</name>
    <dbReference type="NCBI Taxonomy" id="1387281"/>
    <lineage>
        <taxon>Bacteria</taxon>
        <taxon>Pseudomonadati</taxon>
        <taxon>Pseudomonadota</taxon>
        <taxon>Alphaproteobacteria</taxon>
        <taxon>Rhodobacterales</taxon>
        <taxon>Paracoccaceae</taxon>
        <taxon>Plastorhodobacter</taxon>
    </lineage>
</organism>